<sequence>MKLGILWHLRQIFLSLQLLTLYKGLIHPCMEYSSCVFLLDRMESKAFRFMNSSGLTDSLQPLSHCPNVASLSIFYCYFHANCSTDFANCMPPLLQSRCTSLSSSSHPSSVLLSNANVNQYSQTFIPFPGKLWNSLPASVFTSSL</sequence>
<proteinExistence type="predicted"/>
<dbReference type="Proteomes" id="UP000324222">
    <property type="component" value="Unassembled WGS sequence"/>
</dbReference>
<name>A0A5B7H6P3_PORTR</name>
<keyword evidence="1" id="KW-0732">Signal</keyword>
<protein>
    <submittedName>
        <fullName evidence="2">Uncharacterized protein</fullName>
    </submittedName>
</protein>
<evidence type="ECO:0000256" key="1">
    <source>
        <dbReference type="SAM" id="SignalP"/>
    </source>
</evidence>
<evidence type="ECO:0000313" key="2">
    <source>
        <dbReference type="EMBL" id="MPC66742.1"/>
    </source>
</evidence>
<gene>
    <name evidence="2" type="ORF">E2C01_060893</name>
</gene>
<evidence type="ECO:0000313" key="3">
    <source>
        <dbReference type="Proteomes" id="UP000324222"/>
    </source>
</evidence>
<feature type="chain" id="PRO_5022779372" evidence="1">
    <location>
        <begin position="25"/>
        <end position="144"/>
    </location>
</feature>
<dbReference type="EMBL" id="VSRR010025195">
    <property type="protein sequence ID" value="MPC66742.1"/>
    <property type="molecule type" value="Genomic_DNA"/>
</dbReference>
<keyword evidence="3" id="KW-1185">Reference proteome</keyword>
<comment type="caution">
    <text evidence="2">The sequence shown here is derived from an EMBL/GenBank/DDBJ whole genome shotgun (WGS) entry which is preliminary data.</text>
</comment>
<dbReference type="AlphaFoldDB" id="A0A5B7H6P3"/>
<feature type="signal peptide" evidence="1">
    <location>
        <begin position="1"/>
        <end position="24"/>
    </location>
</feature>
<organism evidence="2 3">
    <name type="scientific">Portunus trituberculatus</name>
    <name type="common">Swimming crab</name>
    <name type="synonym">Neptunus trituberculatus</name>
    <dbReference type="NCBI Taxonomy" id="210409"/>
    <lineage>
        <taxon>Eukaryota</taxon>
        <taxon>Metazoa</taxon>
        <taxon>Ecdysozoa</taxon>
        <taxon>Arthropoda</taxon>
        <taxon>Crustacea</taxon>
        <taxon>Multicrustacea</taxon>
        <taxon>Malacostraca</taxon>
        <taxon>Eumalacostraca</taxon>
        <taxon>Eucarida</taxon>
        <taxon>Decapoda</taxon>
        <taxon>Pleocyemata</taxon>
        <taxon>Brachyura</taxon>
        <taxon>Eubrachyura</taxon>
        <taxon>Portunoidea</taxon>
        <taxon>Portunidae</taxon>
        <taxon>Portuninae</taxon>
        <taxon>Portunus</taxon>
    </lineage>
</organism>
<reference evidence="2 3" key="1">
    <citation type="submission" date="2019-05" db="EMBL/GenBank/DDBJ databases">
        <title>Another draft genome of Portunus trituberculatus and its Hox gene families provides insights of decapod evolution.</title>
        <authorList>
            <person name="Jeong J.-H."/>
            <person name="Song I."/>
            <person name="Kim S."/>
            <person name="Choi T."/>
            <person name="Kim D."/>
            <person name="Ryu S."/>
            <person name="Kim W."/>
        </authorList>
    </citation>
    <scope>NUCLEOTIDE SEQUENCE [LARGE SCALE GENOMIC DNA]</scope>
    <source>
        <tissue evidence="2">Muscle</tissue>
    </source>
</reference>
<accession>A0A5B7H6P3</accession>